<protein>
    <submittedName>
        <fullName evidence="2">Uncharacterized protein</fullName>
    </submittedName>
</protein>
<accession>A0A316B813</accession>
<comment type="caution">
    <text evidence="2">The sequence shown here is derived from an EMBL/GenBank/DDBJ whole genome shotgun (WGS) entry which is preliminary data.</text>
</comment>
<keyword evidence="3" id="KW-1185">Reference proteome</keyword>
<evidence type="ECO:0000313" key="3">
    <source>
        <dbReference type="Proteomes" id="UP000245880"/>
    </source>
</evidence>
<feature type="transmembrane region" description="Helical" evidence="1">
    <location>
        <begin position="157"/>
        <end position="178"/>
    </location>
</feature>
<feature type="transmembrane region" description="Helical" evidence="1">
    <location>
        <begin position="133"/>
        <end position="151"/>
    </location>
</feature>
<name>A0A316B813_9BACT</name>
<feature type="transmembrane region" description="Helical" evidence="1">
    <location>
        <begin position="75"/>
        <end position="95"/>
    </location>
</feature>
<keyword evidence="1" id="KW-0472">Membrane</keyword>
<evidence type="ECO:0000256" key="1">
    <source>
        <dbReference type="SAM" id="Phobius"/>
    </source>
</evidence>
<dbReference type="AlphaFoldDB" id="A0A316B813"/>
<proteinExistence type="predicted"/>
<feature type="transmembrane region" description="Helical" evidence="1">
    <location>
        <begin position="49"/>
        <end position="69"/>
    </location>
</feature>
<sequence>MKEQEMINLWKSQGQKLDKALAVNQVLMKEMMNRKAAGVLDGLKWFKGVGIILGILYVTILGTGLFYAITHYSPAWNYFIVSVAAIALINLKSIADYIRHLVMAQQIDFDGPVTEIQQSLVDIQRSILGHCRIAVLQLPFYTTFYLSSSWFSGSVGWGFVVLRVSIILAFVVGAIWLYKAIKMDNLHKPWLKKLVIGAGGGAIIKAQAIYEELEAYQKAEE</sequence>
<dbReference type="Proteomes" id="UP000245880">
    <property type="component" value="Unassembled WGS sequence"/>
</dbReference>
<reference evidence="2 3" key="1">
    <citation type="submission" date="2018-03" db="EMBL/GenBank/DDBJ databases">
        <title>Genomic Encyclopedia of Archaeal and Bacterial Type Strains, Phase II (KMG-II): from individual species to whole genera.</title>
        <authorList>
            <person name="Goeker M."/>
        </authorList>
    </citation>
    <scope>NUCLEOTIDE SEQUENCE [LARGE SCALE GENOMIC DNA]</scope>
    <source>
        <strain evidence="2 3">DSM 100346</strain>
    </source>
</reference>
<gene>
    <name evidence="2" type="ORF">CLV98_103103</name>
</gene>
<dbReference type="EMBL" id="QGDT01000003">
    <property type="protein sequence ID" value="PWJ58737.1"/>
    <property type="molecule type" value="Genomic_DNA"/>
</dbReference>
<evidence type="ECO:0000313" key="2">
    <source>
        <dbReference type="EMBL" id="PWJ58737.1"/>
    </source>
</evidence>
<dbReference type="RefSeq" id="WP_109673677.1">
    <property type="nucleotide sequence ID" value="NZ_QGDT01000003.1"/>
</dbReference>
<keyword evidence="1" id="KW-0812">Transmembrane</keyword>
<organism evidence="2 3">
    <name type="scientific">Dyadobacter jejuensis</name>
    <dbReference type="NCBI Taxonomy" id="1082580"/>
    <lineage>
        <taxon>Bacteria</taxon>
        <taxon>Pseudomonadati</taxon>
        <taxon>Bacteroidota</taxon>
        <taxon>Cytophagia</taxon>
        <taxon>Cytophagales</taxon>
        <taxon>Spirosomataceae</taxon>
        <taxon>Dyadobacter</taxon>
    </lineage>
</organism>
<keyword evidence="1" id="KW-1133">Transmembrane helix</keyword>
<dbReference type="OrthoDB" id="5706484at2"/>